<accession>A0ABC9XL76</accession>
<proteinExistence type="predicted"/>
<reference evidence="1 2" key="1">
    <citation type="submission" date="2024-06" db="EMBL/GenBank/DDBJ databases">
        <title>The draft genome of Grus japonensis, version 3.</title>
        <authorList>
            <person name="Nabeshima K."/>
            <person name="Suzuki S."/>
            <person name="Onuma M."/>
        </authorList>
    </citation>
    <scope>NUCLEOTIDE SEQUENCE [LARGE SCALE GENOMIC DNA]</scope>
    <source>
        <strain evidence="1 2">451A</strain>
    </source>
</reference>
<gene>
    <name evidence="1" type="ORF">GRJ2_002273500</name>
</gene>
<sequence length="153" mass="17571">MRFNKAWCWVLHLGHNNPTQRYRPGEEWLESCLVEKDLGVLVNSRLNMSQQCAQVAKVANGILAGIRHSVASRSRAVIVPLCWPHLEFCVQFWATYYKKDIEVLECVQRRATKMGKGLEHQSDEEQLRELGVLSLEEAEGRLGCSLQPPERRL</sequence>
<name>A0ABC9XL76_GRUJA</name>
<keyword evidence="2" id="KW-1185">Reference proteome</keyword>
<organism evidence="1 2">
    <name type="scientific">Grus japonensis</name>
    <name type="common">Japanese crane</name>
    <name type="synonym">Red-crowned crane</name>
    <dbReference type="NCBI Taxonomy" id="30415"/>
    <lineage>
        <taxon>Eukaryota</taxon>
        <taxon>Metazoa</taxon>
        <taxon>Chordata</taxon>
        <taxon>Craniata</taxon>
        <taxon>Vertebrata</taxon>
        <taxon>Euteleostomi</taxon>
        <taxon>Archelosauria</taxon>
        <taxon>Archosauria</taxon>
        <taxon>Dinosauria</taxon>
        <taxon>Saurischia</taxon>
        <taxon>Theropoda</taxon>
        <taxon>Coelurosauria</taxon>
        <taxon>Aves</taxon>
        <taxon>Neognathae</taxon>
        <taxon>Neoaves</taxon>
        <taxon>Gruiformes</taxon>
        <taxon>Gruidae</taxon>
        <taxon>Grus</taxon>
    </lineage>
</organism>
<dbReference type="Proteomes" id="UP001623348">
    <property type="component" value="Unassembled WGS sequence"/>
</dbReference>
<dbReference type="AlphaFoldDB" id="A0ABC9XL76"/>
<dbReference type="EMBL" id="BAAFJT010000019">
    <property type="protein sequence ID" value="GAB0198081.1"/>
    <property type="molecule type" value="Genomic_DNA"/>
</dbReference>
<evidence type="ECO:0000313" key="1">
    <source>
        <dbReference type="EMBL" id="GAB0198081.1"/>
    </source>
</evidence>
<comment type="caution">
    <text evidence="1">The sequence shown here is derived from an EMBL/GenBank/DDBJ whole genome shotgun (WGS) entry which is preliminary data.</text>
</comment>
<protein>
    <submittedName>
        <fullName evidence="1">Uncharacterized protein</fullName>
    </submittedName>
</protein>
<evidence type="ECO:0000313" key="2">
    <source>
        <dbReference type="Proteomes" id="UP001623348"/>
    </source>
</evidence>
<dbReference type="PANTHER" id="PTHR33332">
    <property type="entry name" value="REVERSE TRANSCRIPTASE DOMAIN-CONTAINING PROTEIN"/>
    <property type="match status" value="1"/>
</dbReference>